<dbReference type="GO" id="GO:0004725">
    <property type="term" value="F:protein tyrosine phosphatase activity"/>
    <property type="evidence" value="ECO:0007669"/>
    <property type="project" value="UniProtKB-EC"/>
</dbReference>
<dbReference type="InterPro" id="IPR011993">
    <property type="entry name" value="PH-like_dom_sf"/>
</dbReference>
<dbReference type="InterPro" id="IPR035963">
    <property type="entry name" value="FERM_2"/>
</dbReference>
<dbReference type="InterPro" id="IPR003595">
    <property type="entry name" value="Tyr_Pase_cat"/>
</dbReference>
<dbReference type="PANTHER" id="PTHR45706:SF1">
    <property type="entry name" value="PEZ, ISOFORM A"/>
    <property type="match status" value="1"/>
</dbReference>
<comment type="subcellular location">
    <subcellularLocation>
        <location evidence="1">Cytoplasm</location>
        <location evidence="1">Cytoskeleton</location>
    </subcellularLocation>
</comment>
<dbReference type="EnsemblMetazoa" id="G13315.1">
    <property type="protein sequence ID" value="G13315.1:cds"/>
    <property type="gene ID" value="G13315"/>
</dbReference>
<keyword evidence="5" id="KW-0378">Hydrolase</keyword>
<feature type="compositionally biased region" description="Basic and acidic residues" evidence="8">
    <location>
        <begin position="689"/>
        <end position="707"/>
    </location>
</feature>
<dbReference type="InterPro" id="IPR016130">
    <property type="entry name" value="Tyr_Pase_AS"/>
</dbReference>
<evidence type="ECO:0000256" key="2">
    <source>
        <dbReference type="ARBA" id="ARBA00009649"/>
    </source>
</evidence>
<feature type="region of interest" description="Disordered" evidence="8">
    <location>
        <begin position="561"/>
        <end position="597"/>
    </location>
</feature>
<dbReference type="InterPro" id="IPR019749">
    <property type="entry name" value="Band_41_domain"/>
</dbReference>
<dbReference type="FunFam" id="3.10.20.90:FF:000039">
    <property type="entry name" value="Tyrosine-protein phosphatase non-receptor type"/>
    <property type="match status" value="1"/>
</dbReference>
<feature type="region of interest" description="Disordered" evidence="8">
    <location>
        <begin position="829"/>
        <end position="852"/>
    </location>
</feature>
<dbReference type="CDD" id="cd17099">
    <property type="entry name" value="FERM_F1_PTPN14_like"/>
    <property type="match status" value="1"/>
</dbReference>
<dbReference type="Pfam" id="PF00373">
    <property type="entry name" value="FERM_M"/>
    <property type="match status" value="1"/>
</dbReference>
<evidence type="ECO:0000259" key="11">
    <source>
        <dbReference type="PROSITE" id="PS50057"/>
    </source>
</evidence>
<name>A0A8W8ICB3_MAGGI</name>
<evidence type="ECO:0000313" key="12">
    <source>
        <dbReference type="EnsemblMetazoa" id="G13315.1:cds"/>
    </source>
</evidence>
<evidence type="ECO:0000256" key="5">
    <source>
        <dbReference type="ARBA" id="ARBA00022801"/>
    </source>
</evidence>
<dbReference type="GO" id="GO:0005856">
    <property type="term" value="C:cytoskeleton"/>
    <property type="evidence" value="ECO:0007669"/>
    <property type="project" value="UniProtKB-SubCell"/>
</dbReference>
<evidence type="ECO:0000256" key="6">
    <source>
        <dbReference type="ARBA" id="ARBA00022912"/>
    </source>
</evidence>
<comment type="similarity">
    <text evidence="2">Belongs to the protein-tyrosine phosphatase family. Non-receptor class subfamily.</text>
</comment>
<dbReference type="Gene3D" id="3.90.190.10">
    <property type="entry name" value="Protein tyrosine phosphatase superfamily"/>
    <property type="match status" value="1"/>
</dbReference>
<dbReference type="Pfam" id="PF09379">
    <property type="entry name" value="FERM_N"/>
    <property type="match status" value="1"/>
</dbReference>
<dbReference type="InterPro" id="IPR000387">
    <property type="entry name" value="Tyr_Pase_dom"/>
</dbReference>
<dbReference type="InterPro" id="IPR018980">
    <property type="entry name" value="FERM_PH-like_C"/>
</dbReference>
<dbReference type="PROSITE" id="PS50057">
    <property type="entry name" value="FERM_3"/>
    <property type="match status" value="1"/>
</dbReference>
<dbReference type="Pfam" id="PF09380">
    <property type="entry name" value="FERM_C"/>
    <property type="match status" value="1"/>
</dbReference>
<feature type="domain" description="FERM" evidence="11">
    <location>
        <begin position="21"/>
        <end position="308"/>
    </location>
</feature>
<dbReference type="PANTHER" id="PTHR45706">
    <property type="entry name" value="TYROSINE-PROTEIN PHOSPHATASE"/>
    <property type="match status" value="1"/>
</dbReference>
<dbReference type="SUPFAM" id="SSF54236">
    <property type="entry name" value="Ubiquitin-like"/>
    <property type="match status" value="1"/>
</dbReference>
<evidence type="ECO:0000256" key="3">
    <source>
        <dbReference type="ARBA" id="ARBA00013064"/>
    </source>
</evidence>
<dbReference type="SUPFAM" id="SSF47031">
    <property type="entry name" value="Second domain of FERM"/>
    <property type="match status" value="1"/>
</dbReference>
<dbReference type="OrthoDB" id="5854685at2759"/>
<dbReference type="OMA" id="FKKCRQY"/>
<organism evidence="12 13">
    <name type="scientific">Magallana gigas</name>
    <name type="common">Pacific oyster</name>
    <name type="synonym">Crassostrea gigas</name>
    <dbReference type="NCBI Taxonomy" id="29159"/>
    <lineage>
        <taxon>Eukaryota</taxon>
        <taxon>Metazoa</taxon>
        <taxon>Spiralia</taxon>
        <taxon>Lophotrochozoa</taxon>
        <taxon>Mollusca</taxon>
        <taxon>Bivalvia</taxon>
        <taxon>Autobranchia</taxon>
        <taxon>Pteriomorphia</taxon>
        <taxon>Ostreida</taxon>
        <taxon>Ostreoidea</taxon>
        <taxon>Ostreidae</taxon>
        <taxon>Magallana</taxon>
    </lineage>
</organism>
<feature type="compositionally biased region" description="Polar residues" evidence="8">
    <location>
        <begin position="341"/>
        <end position="358"/>
    </location>
</feature>
<dbReference type="SUPFAM" id="SSF52799">
    <property type="entry name" value="(Phosphotyrosine protein) phosphatases II"/>
    <property type="match status" value="1"/>
</dbReference>
<feature type="compositionally biased region" description="Polar residues" evidence="8">
    <location>
        <begin position="579"/>
        <end position="590"/>
    </location>
</feature>
<dbReference type="Gene3D" id="3.10.20.90">
    <property type="entry name" value="Phosphatidylinositol 3-kinase Catalytic Subunit, Chain A, domain 1"/>
    <property type="match status" value="1"/>
</dbReference>
<dbReference type="InterPro" id="IPR029071">
    <property type="entry name" value="Ubiquitin-like_domsf"/>
</dbReference>
<dbReference type="PROSITE" id="PS00383">
    <property type="entry name" value="TYR_PHOSPHATASE_1"/>
    <property type="match status" value="1"/>
</dbReference>
<keyword evidence="6" id="KW-0904">Protein phosphatase</keyword>
<evidence type="ECO:0000256" key="1">
    <source>
        <dbReference type="ARBA" id="ARBA00004245"/>
    </source>
</evidence>
<evidence type="ECO:0000313" key="13">
    <source>
        <dbReference type="Proteomes" id="UP000005408"/>
    </source>
</evidence>
<sequence length="1179" mass="134008">MPFGLKFKRTRRYDISTKNVFVVGVEMLDHSFLECTLNSDSTGQECLESIAQRIELSQTQYFGLRYVTKKMQYHWIDLTKPLKKQIEKNLQPGHSPRLYFGVMFYIPGAHKIMDDVARYQYFLQLKTDIVEGRVPVGSEQVIRLGAFSLQAEFGDYEYDKQHQEYFEDNDLFPKTMCRDEGAVGEMMQEVLNSYSNLQGIHPVKAEMQYIKEIQMMDGYGMEYYTAKDQSGKELYLGTSYTGILARYLDGTPTICFRWAEIARLTQSKKVLEIDTSKSSCHYTMEDSDTAKYLKRMGYLIQKFHKNNKMTPSSSIVDLSEFAADGGQDDIQTSQQVFSDPLTQSQTSLTYSQHSTHSQMSHDQRFDRDLSQSSIEDFYRQSQQSLETTHSDIIHYNGGHMITDSPVIGQHTSMQRSESQKSPLLPAYRPSPSYDEVMRRRMSQQSPAVHSSPILQSHHHPTTLPDHKLYPQTSPRLIQDAMLLQQPAPNIMFNPDVTFTNGNAYMNSELMSSYSNNTMYANRAAFATDLANRGSNLVMQPTYSSPELNTQLPQFSIKEAEPVHYKPPPPYPRSSTSTPDLANQTVRSTVGESPDLVSRKNLGAKASFNGSIESVPKVVADHSELSAYSRNSESVVKSKESAINQRHTQETVEQTLVLPDISKARLSPDITVQHAETDDASSDHSGATFHIKDTDSEKEDDRSPKLDSVKSKIAIKYVAPNKAPPPSTTKELITRRESFRRQMIARSAPENPIGKEESQDPVVIPEHTDGGNVTVPPTTSQSTFIRRFSSRRLSHKKPELPPITRRASDIGAKFTGLDVVPPVSNYVRQVSAESEEHEKPVEDSDSDNDKDTTVKLKMGPLKMAAMNGLTMSRPMVLALMNDESRAPKDERRKLLENKLSENLVFKEFEEIPKKVQSAECSVARLPENEIRNRFKDVLPYDITRVKLTPRKDNHSGYINGSHIKLSFGDRVWWYIATQAPLEDTSSDFWQMIWEQEVDVIAMLTDLAEQGKQKCHTYWPQEIGPEHKIVFGQFEVTLLFCNDSLCYITNRISVVHLPTKKERQVWHLQYTDWPDHGCPEDMYGFLGFLDEVDSVQRLAESEEGSGKKSPIVVHCSAGVGRTGVVILTQVMKWCLEHNFDIDLPGALGAIRQQRMFMVQTLGQYNFIHKTLIQYLKNSRLI</sequence>
<evidence type="ECO:0000256" key="8">
    <source>
        <dbReference type="SAM" id="MobiDB-lite"/>
    </source>
</evidence>
<dbReference type="Pfam" id="PF00102">
    <property type="entry name" value="Y_phosphatase"/>
    <property type="match status" value="1"/>
</dbReference>
<dbReference type="AlphaFoldDB" id="A0A8W8ICB3"/>
<evidence type="ECO:0000256" key="4">
    <source>
        <dbReference type="ARBA" id="ARBA00022490"/>
    </source>
</evidence>
<dbReference type="PROSITE" id="PS50056">
    <property type="entry name" value="TYR_PHOSPHATASE_2"/>
    <property type="match status" value="1"/>
</dbReference>
<feature type="region of interest" description="Disordered" evidence="8">
    <location>
        <begin position="744"/>
        <end position="778"/>
    </location>
</feature>
<keyword evidence="13" id="KW-1185">Reference proteome</keyword>
<dbReference type="SMART" id="SM00194">
    <property type="entry name" value="PTPc"/>
    <property type="match status" value="1"/>
</dbReference>
<dbReference type="CDD" id="cd14473">
    <property type="entry name" value="FERM_B-lobe"/>
    <property type="match status" value="1"/>
</dbReference>
<dbReference type="Gene3D" id="2.30.29.30">
    <property type="entry name" value="Pleckstrin-homology domain (PH domain)/Phosphotyrosine-binding domain (PTB)"/>
    <property type="match status" value="1"/>
</dbReference>
<dbReference type="SMART" id="SM00404">
    <property type="entry name" value="PTPc_motif"/>
    <property type="match status" value="1"/>
</dbReference>
<proteinExistence type="inferred from homology"/>
<dbReference type="PRINTS" id="PR00935">
    <property type="entry name" value="BAND41"/>
</dbReference>
<dbReference type="Gene3D" id="1.20.80.10">
    <property type="match status" value="1"/>
</dbReference>
<dbReference type="FunFam" id="1.20.80.10:FF:000014">
    <property type="entry name" value="Tyrosine-protein phosphatase non-receptor type"/>
    <property type="match status" value="1"/>
</dbReference>
<feature type="domain" description="Tyrosine-protein phosphatase" evidence="9">
    <location>
        <begin position="903"/>
        <end position="1172"/>
    </location>
</feature>
<feature type="region of interest" description="Disordered" evidence="8">
    <location>
        <begin position="341"/>
        <end position="367"/>
    </location>
</feature>
<accession>A0A8W8ICB3</accession>
<dbReference type="PROSITE" id="PS50055">
    <property type="entry name" value="TYR_PHOSPHATASE_PTP"/>
    <property type="match status" value="1"/>
</dbReference>
<dbReference type="Proteomes" id="UP000005408">
    <property type="component" value="Unassembled WGS sequence"/>
</dbReference>
<dbReference type="SUPFAM" id="SSF50729">
    <property type="entry name" value="PH domain-like"/>
    <property type="match status" value="1"/>
</dbReference>
<dbReference type="SMART" id="SM01196">
    <property type="entry name" value="FERM_C"/>
    <property type="match status" value="1"/>
</dbReference>
<dbReference type="InterPro" id="IPR019748">
    <property type="entry name" value="FERM_central"/>
</dbReference>
<protein>
    <recommendedName>
        <fullName evidence="3">protein-tyrosine-phosphatase</fullName>
        <ecNumber evidence="3">3.1.3.48</ecNumber>
    </recommendedName>
</protein>
<dbReference type="InterPro" id="IPR014352">
    <property type="entry name" value="FERM/acyl-CoA-bd_prot_sf"/>
</dbReference>
<feature type="compositionally biased region" description="Basic and acidic residues" evidence="8">
    <location>
        <begin position="833"/>
        <end position="852"/>
    </location>
</feature>
<dbReference type="InterPro" id="IPR000242">
    <property type="entry name" value="PTP_cat"/>
</dbReference>
<feature type="region of interest" description="Disordered" evidence="8">
    <location>
        <begin position="628"/>
        <end position="650"/>
    </location>
</feature>
<reference evidence="12" key="1">
    <citation type="submission" date="2022-08" db="UniProtKB">
        <authorList>
            <consortium name="EnsemblMetazoa"/>
        </authorList>
    </citation>
    <scope>IDENTIFICATION</scope>
    <source>
        <strain evidence="12">05x7-T-G4-1.051#20</strain>
    </source>
</reference>
<evidence type="ECO:0000259" key="10">
    <source>
        <dbReference type="PROSITE" id="PS50056"/>
    </source>
</evidence>
<keyword evidence="4" id="KW-0963">Cytoplasm</keyword>
<dbReference type="SMART" id="SM00295">
    <property type="entry name" value="B41"/>
    <property type="match status" value="1"/>
</dbReference>
<dbReference type="InterPro" id="IPR000299">
    <property type="entry name" value="FERM_domain"/>
</dbReference>
<feature type="domain" description="Tyrosine specific protein phosphatases" evidence="10">
    <location>
        <begin position="1084"/>
        <end position="1163"/>
    </location>
</feature>
<dbReference type="EC" id="3.1.3.48" evidence="3"/>
<dbReference type="PRINTS" id="PR00700">
    <property type="entry name" value="PRTYPHPHTASE"/>
</dbReference>
<evidence type="ECO:0000259" key="9">
    <source>
        <dbReference type="PROSITE" id="PS50055"/>
    </source>
</evidence>
<keyword evidence="7" id="KW-0206">Cytoskeleton</keyword>
<dbReference type="InterPro" id="IPR029021">
    <property type="entry name" value="Prot-tyrosine_phosphatase-like"/>
</dbReference>
<evidence type="ECO:0000256" key="7">
    <source>
        <dbReference type="ARBA" id="ARBA00023212"/>
    </source>
</evidence>
<feature type="region of interest" description="Disordered" evidence="8">
    <location>
        <begin position="673"/>
        <end position="707"/>
    </location>
</feature>
<dbReference type="InterPro" id="IPR018979">
    <property type="entry name" value="FERM_N"/>
</dbReference>